<gene>
    <name evidence="9" type="ORF">Sjap_006666</name>
</gene>
<dbReference type="FunFam" id="1.10.10.10:FF:000322">
    <property type="entry name" value="Probable disease resistance protein At1g63360"/>
    <property type="match status" value="1"/>
</dbReference>
<dbReference type="Gene3D" id="1.10.10.10">
    <property type="entry name" value="Winged helix-like DNA-binding domain superfamily/Winged helix DNA-binding domain"/>
    <property type="match status" value="1"/>
</dbReference>
<dbReference type="InterPro" id="IPR042197">
    <property type="entry name" value="Apaf_helical"/>
</dbReference>
<organism evidence="9 10">
    <name type="scientific">Stephania japonica</name>
    <dbReference type="NCBI Taxonomy" id="461633"/>
    <lineage>
        <taxon>Eukaryota</taxon>
        <taxon>Viridiplantae</taxon>
        <taxon>Streptophyta</taxon>
        <taxon>Embryophyta</taxon>
        <taxon>Tracheophyta</taxon>
        <taxon>Spermatophyta</taxon>
        <taxon>Magnoliopsida</taxon>
        <taxon>Ranunculales</taxon>
        <taxon>Menispermaceae</taxon>
        <taxon>Menispermoideae</taxon>
        <taxon>Cissampelideae</taxon>
        <taxon>Stephania</taxon>
    </lineage>
</organism>
<dbReference type="EMBL" id="JBBNAE010000002">
    <property type="protein sequence ID" value="KAK9146763.1"/>
    <property type="molecule type" value="Genomic_DNA"/>
</dbReference>
<feature type="domain" description="Disease resistance protein winged helix" evidence="7">
    <location>
        <begin position="419"/>
        <end position="491"/>
    </location>
</feature>
<feature type="domain" description="Disease resistance N-terminal" evidence="6">
    <location>
        <begin position="5"/>
        <end position="86"/>
    </location>
</feature>
<dbReference type="Pfam" id="PF23559">
    <property type="entry name" value="WHD_DRP"/>
    <property type="match status" value="1"/>
</dbReference>
<dbReference type="GO" id="GO:0006952">
    <property type="term" value="P:defense response"/>
    <property type="evidence" value="ECO:0007669"/>
    <property type="project" value="UniProtKB-KW"/>
</dbReference>
<evidence type="ECO:0000313" key="10">
    <source>
        <dbReference type="Proteomes" id="UP001417504"/>
    </source>
</evidence>
<keyword evidence="3" id="KW-0611">Plant defense</keyword>
<evidence type="ECO:0000259" key="5">
    <source>
        <dbReference type="Pfam" id="PF00931"/>
    </source>
</evidence>
<dbReference type="GO" id="GO:0043531">
    <property type="term" value="F:ADP binding"/>
    <property type="evidence" value="ECO:0007669"/>
    <property type="project" value="InterPro"/>
</dbReference>
<dbReference type="Gene3D" id="1.10.8.430">
    <property type="entry name" value="Helical domain of apoptotic protease-activating factors"/>
    <property type="match status" value="1"/>
</dbReference>
<dbReference type="InterPro" id="IPR038005">
    <property type="entry name" value="RX-like_CC"/>
</dbReference>
<dbReference type="Gene3D" id="3.80.10.10">
    <property type="entry name" value="Ribonuclease Inhibitor"/>
    <property type="match status" value="1"/>
</dbReference>
<feature type="domain" description="Disease resistance R13L4/SHOC-2-like LRR" evidence="8">
    <location>
        <begin position="542"/>
        <end position="782"/>
    </location>
</feature>
<proteinExistence type="predicted"/>
<dbReference type="InterPro" id="IPR058922">
    <property type="entry name" value="WHD_DRP"/>
</dbReference>
<name>A0AAP0K7X9_9MAGN</name>
<keyword evidence="4" id="KW-0067">ATP-binding</keyword>
<evidence type="ECO:0000256" key="2">
    <source>
        <dbReference type="ARBA" id="ARBA00022741"/>
    </source>
</evidence>
<evidence type="ECO:0000259" key="6">
    <source>
        <dbReference type="Pfam" id="PF18052"/>
    </source>
</evidence>
<dbReference type="InterPro" id="IPR002182">
    <property type="entry name" value="NB-ARC"/>
</dbReference>
<dbReference type="PRINTS" id="PR00364">
    <property type="entry name" value="DISEASERSIST"/>
</dbReference>
<dbReference type="GO" id="GO:0005524">
    <property type="term" value="F:ATP binding"/>
    <property type="evidence" value="ECO:0007669"/>
    <property type="project" value="UniProtKB-KW"/>
</dbReference>
<dbReference type="Gene3D" id="3.40.50.300">
    <property type="entry name" value="P-loop containing nucleotide triphosphate hydrolases"/>
    <property type="match status" value="1"/>
</dbReference>
<dbReference type="InterPro" id="IPR027417">
    <property type="entry name" value="P-loop_NTPase"/>
</dbReference>
<dbReference type="PANTHER" id="PTHR36766">
    <property type="entry name" value="PLANT BROAD-SPECTRUM MILDEW RESISTANCE PROTEIN RPW8"/>
    <property type="match status" value="1"/>
</dbReference>
<evidence type="ECO:0000256" key="3">
    <source>
        <dbReference type="ARBA" id="ARBA00022821"/>
    </source>
</evidence>
<dbReference type="CDD" id="cd14798">
    <property type="entry name" value="RX-CC_like"/>
    <property type="match status" value="1"/>
</dbReference>
<evidence type="ECO:0000313" key="9">
    <source>
        <dbReference type="EMBL" id="KAK9146763.1"/>
    </source>
</evidence>
<evidence type="ECO:0000256" key="1">
    <source>
        <dbReference type="ARBA" id="ARBA00022737"/>
    </source>
</evidence>
<keyword evidence="1" id="KW-0677">Repeat</keyword>
<dbReference type="SUPFAM" id="SSF52540">
    <property type="entry name" value="P-loop containing nucleoside triphosphate hydrolases"/>
    <property type="match status" value="1"/>
</dbReference>
<dbReference type="Pfam" id="PF23598">
    <property type="entry name" value="LRR_14"/>
    <property type="match status" value="1"/>
</dbReference>
<dbReference type="InterPro" id="IPR055414">
    <property type="entry name" value="LRR_R13L4/SHOC2-like"/>
</dbReference>
<sequence length="961" mass="108771">MAESIVGILLNNLDSLTKSELSLLRSAESDMESLSSTLTTIQAVLADAETKQFSDHAIKNWLAKLEDVAFKADDILDEWATDESLAPHCSCSCSCSLFNCAKFIMSRHKIAKEIKTIRERMGEIAEERSKFHLSNHQITQMNRETSSFPNEPKLYGRDMDKENIINSLLESQNIGGDDDVSVFPILGMGGVGKTTLAQFVYNEERVVKQFDARVWYCVSVDFDVKKISKAIVKDVSGTECRPDDTLDNVQVQLREALSGRRFLLVLDDVWTDKQELWNMFKNSLPFGAKGTSIIITTRLQIVTDIVGTAPAYELSPLPNDDCLLLFQSYAFKNVGDQANKKFKKIGRQIVEKCGGVPLAARALGSLLRSTRELGQWERIRDSEIWNLQAGKEDTILPALRLSYNYLSPQLRQCFAYCSLFPKDFVMKKEALIRIWMANGLIPTDERTDLEVVGNEILNGLLWHSMLEGTKREDDDGNVETCRMHDLFHDLASSILKSHCLHLESGSARALHIPDGARHFSVTSGIDSELHINHSTQSQQSLRTLMVNNHQYHIRPMLVDFTHFTCLRTLHIAGFKLSKLSSSIGDLKHLRYLSLIRSDLKSLPKSIGKLGNLQILNLAKSIDLRTLPKSITRLRSLKHLDTRYCFELKGMPNGIGSLTALQTLRYFKAGSEERGFAGIRELHGLNLLRDLWIVGVGHVKSVEDAKGACLMSKTNLSKLRLWWKMLDSHDEDVKSRSREVLECLQPHPNIKVLEIAEYPGAEFPTWMQMGDPLSSFPTLVELILNSFRNLEEWLLDWKEKESLPTLQSLQLSFCPRLNSLPEEICNLASLKSLRIANCDHLISLPHELTRLTSLESLTIKDCPTLRSLPCLAMQGQKSSLRLLDIFRCKQVASKLELQHLTALQALRLQDCSELKFSIQDLDYLTALNFLTLGPSIDLPESVKARVFNMFSKHNLKSWSRYY</sequence>
<accession>A0AAP0K7X9</accession>
<reference evidence="9 10" key="1">
    <citation type="submission" date="2024-01" db="EMBL/GenBank/DDBJ databases">
        <title>Genome assemblies of Stephania.</title>
        <authorList>
            <person name="Yang L."/>
        </authorList>
    </citation>
    <scope>NUCLEOTIDE SEQUENCE [LARGE SCALE GENOMIC DNA]</scope>
    <source>
        <strain evidence="9">QJT</strain>
        <tissue evidence="9">Leaf</tissue>
    </source>
</reference>
<dbReference type="PANTHER" id="PTHR36766:SF42">
    <property type="entry name" value="NB-ARC DOMAIN DISEASE RESISTANCE PROTEIN"/>
    <property type="match status" value="1"/>
</dbReference>
<dbReference type="GO" id="GO:0051707">
    <property type="term" value="P:response to other organism"/>
    <property type="evidence" value="ECO:0007669"/>
    <property type="project" value="UniProtKB-ARBA"/>
</dbReference>
<evidence type="ECO:0000256" key="4">
    <source>
        <dbReference type="ARBA" id="ARBA00022840"/>
    </source>
</evidence>
<comment type="caution">
    <text evidence="9">The sequence shown here is derived from an EMBL/GenBank/DDBJ whole genome shotgun (WGS) entry which is preliminary data.</text>
</comment>
<dbReference type="InterPro" id="IPR036388">
    <property type="entry name" value="WH-like_DNA-bd_sf"/>
</dbReference>
<keyword evidence="10" id="KW-1185">Reference proteome</keyword>
<dbReference type="Gene3D" id="1.20.5.4130">
    <property type="match status" value="1"/>
</dbReference>
<dbReference type="AlphaFoldDB" id="A0AAP0K7X9"/>
<evidence type="ECO:0000259" key="7">
    <source>
        <dbReference type="Pfam" id="PF23559"/>
    </source>
</evidence>
<feature type="domain" description="NB-ARC" evidence="5">
    <location>
        <begin position="159"/>
        <end position="333"/>
    </location>
</feature>
<protein>
    <submittedName>
        <fullName evidence="9">Uncharacterized protein</fullName>
    </submittedName>
</protein>
<dbReference type="FunFam" id="3.40.50.300:FF:001091">
    <property type="entry name" value="Probable disease resistance protein At1g61300"/>
    <property type="match status" value="1"/>
</dbReference>
<keyword evidence="2" id="KW-0547">Nucleotide-binding</keyword>
<dbReference type="Proteomes" id="UP001417504">
    <property type="component" value="Unassembled WGS sequence"/>
</dbReference>
<evidence type="ECO:0000259" key="8">
    <source>
        <dbReference type="Pfam" id="PF23598"/>
    </source>
</evidence>
<dbReference type="InterPro" id="IPR041118">
    <property type="entry name" value="Rx_N"/>
</dbReference>
<dbReference type="Pfam" id="PF18052">
    <property type="entry name" value="Rx_N"/>
    <property type="match status" value="1"/>
</dbReference>
<dbReference type="Pfam" id="PF00931">
    <property type="entry name" value="NB-ARC"/>
    <property type="match status" value="1"/>
</dbReference>
<dbReference type="SUPFAM" id="SSF52058">
    <property type="entry name" value="L domain-like"/>
    <property type="match status" value="1"/>
</dbReference>
<dbReference type="InterPro" id="IPR032675">
    <property type="entry name" value="LRR_dom_sf"/>
</dbReference>